<evidence type="ECO:0000256" key="1">
    <source>
        <dbReference type="SAM" id="Phobius"/>
    </source>
</evidence>
<organism evidence="2 3">
    <name type="scientific">Rhodopirellula halodulae</name>
    <dbReference type="NCBI Taxonomy" id="2894198"/>
    <lineage>
        <taxon>Bacteria</taxon>
        <taxon>Pseudomonadati</taxon>
        <taxon>Planctomycetota</taxon>
        <taxon>Planctomycetia</taxon>
        <taxon>Pirellulales</taxon>
        <taxon>Pirellulaceae</taxon>
        <taxon>Rhodopirellula</taxon>
    </lineage>
</organism>
<sequence length="318" mass="34599">MPIQVTCPNCLKRFQVSDKFAGKSGPCPACKKTIKVPDASEAVTIHAPEDDGPKDSKGQSVLKPLARTDTDFTRTHLYIAIGVVFGMLFLALGFRFAMGGAPLWAQILGILLLAPPIVRTGYGFVHDAELEPYAGVELRNRVLICSAIFAVIWLVYAFVPAYVLELDHANEMTWTTLGIVFCVMLVLGALASVGTFELEFINGLAHSGIYFVVVILLALVAGVTLAGKPGQRRELDPDWEEEEFEEDFVWRWDVRSMESALSGLEIDSNEGGKTLLSWSEWRRGGNLSFRPAGSWAAGTWATAGTMATAGAERLGTLV</sequence>
<keyword evidence="1" id="KW-0812">Transmembrane</keyword>
<keyword evidence="1" id="KW-1133">Transmembrane helix</keyword>
<reference evidence="2" key="1">
    <citation type="submission" date="2021-11" db="EMBL/GenBank/DDBJ databases">
        <title>Genome sequence.</title>
        <authorList>
            <person name="Sun Q."/>
        </authorList>
    </citation>
    <scope>NUCLEOTIDE SEQUENCE</scope>
    <source>
        <strain evidence="2">JC740</strain>
    </source>
</reference>
<name>A0ABS8NBE3_9BACT</name>
<feature type="transmembrane region" description="Helical" evidence="1">
    <location>
        <begin position="142"/>
        <end position="164"/>
    </location>
</feature>
<dbReference type="RefSeq" id="WP_230270630.1">
    <property type="nucleotide sequence ID" value="NZ_JAJKFW010000003.1"/>
</dbReference>
<feature type="transmembrane region" description="Helical" evidence="1">
    <location>
        <begin position="103"/>
        <end position="122"/>
    </location>
</feature>
<proteinExistence type="predicted"/>
<evidence type="ECO:0000313" key="3">
    <source>
        <dbReference type="Proteomes" id="UP001430306"/>
    </source>
</evidence>
<feature type="transmembrane region" description="Helical" evidence="1">
    <location>
        <begin position="77"/>
        <end position="97"/>
    </location>
</feature>
<keyword evidence="1" id="KW-0472">Membrane</keyword>
<protein>
    <submittedName>
        <fullName evidence="2">Uncharacterized protein</fullName>
    </submittedName>
</protein>
<accession>A0ABS8NBE3</accession>
<comment type="caution">
    <text evidence="2">The sequence shown here is derived from an EMBL/GenBank/DDBJ whole genome shotgun (WGS) entry which is preliminary data.</text>
</comment>
<dbReference type="EMBL" id="JAJKFW010000003">
    <property type="protein sequence ID" value="MCC9640887.1"/>
    <property type="molecule type" value="Genomic_DNA"/>
</dbReference>
<feature type="transmembrane region" description="Helical" evidence="1">
    <location>
        <begin position="208"/>
        <end position="227"/>
    </location>
</feature>
<gene>
    <name evidence="2" type="ORF">LOC71_01285</name>
</gene>
<evidence type="ECO:0000313" key="2">
    <source>
        <dbReference type="EMBL" id="MCC9640887.1"/>
    </source>
</evidence>
<feature type="transmembrane region" description="Helical" evidence="1">
    <location>
        <begin position="176"/>
        <end position="196"/>
    </location>
</feature>
<keyword evidence="3" id="KW-1185">Reference proteome</keyword>
<dbReference type="Proteomes" id="UP001430306">
    <property type="component" value="Unassembled WGS sequence"/>
</dbReference>